<keyword evidence="1" id="KW-0805">Transcription regulation</keyword>
<dbReference type="SUPFAM" id="SSF46785">
    <property type="entry name" value="Winged helix' DNA-binding domain"/>
    <property type="match status" value="1"/>
</dbReference>
<dbReference type="InterPro" id="IPR028082">
    <property type="entry name" value="Peripla_BP_I"/>
</dbReference>
<dbReference type="AlphaFoldDB" id="A0A136Q5K2"/>
<keyword evidence="3" id="KW-0804">Transcription</keyword>
<evidence type="ECO:0000259" key="4">
    <source>
        <dbReference type="PROSITE" id="PS50949"/>
    </source>
</evidence>
<dbReference type="InterPro" id="IPR050679">
    <property type="entry name" value="Bact_HTH_transcr_reg"/>
</dbReference>
<dbReference type="EMBL" id="LSZW01000054">
    <property type="protein sequence ID" value="KXK65930.1"/>
    <property type="molecule type" value="Genomic_DNA"/>
</dbReference>
<dbReference type="GO" id="GO:0003700">
    <property type="term" value="F:DNA-binding transcription factor activity"/>
    <property type="evidence" value="ECO:0007669"/>
    <property type="project" value="InterPro"/>
</dbReference>
<dbReference type="PROSITE" id="PS50949">
    <property type="entry name" value="HTH_GNTR"/>
    <property type="match status" value="1"/>
</dbReference>
<comment type="caution">
    <text evidence="5">The sequence shown here is derived from an EMBL/GenBank/DDBJ whole genome shotgun (WGS) entry which is preliminary data.</text>
</comment>
<proteinExistence type="predicted"/>
<dbReference type="Gene3D" id="3.40.50.2300">
    <property type="match status" value="2"/>
</dbReference>
<dbReference type="GO" id="GO:0045892">
    <property type="term" value="P:negative regulation of DNA-templated transcription"/>
    <property type="evidence" value="ECO:0007669"/>
    <property type="project" value="TreeGrafter"/>
</dbReference>
<dbReference type="InterPro" id="IPR000524">
    <property type="entry name" value="Tscrpt_reg_HTH_GntR"/>
</dbReference>
<feature type="domain" description="HTH gntR-type" evidence="4">
    <location>
        <begin position="5"/>
        <end position="73"/>
    </location>
</feature>
<dbReference type="PANTHER" id="PTHR44846:SF1">
    <property type="entry name" value="MANNOSYL-D-GLYCERATE TRANSPORT_METABOLISM SYSTEM REPRESSOR MNGR-RELATED"/>
    <property type="match status" value="1"/>
</dbReference>
<dbReference type="RefSeq" id="WP_066517682.1">
    <property type="nucleotide sequence ID" value="NZ_CABMOF010000001.1"/>
</dbReference>
<sequence>MMDNDLLYVELKNTLMRSIYEGTYAAGQPIPSERTLSELYGLSRVTVRKTLQLLANQGIIRKKTGLGNIVSFERGSHPGKLDQIALVAPAQRTFFSLFLDHFQRIADAADALVFFIQQSERERIEDTLFRLLLHGIHNCVIWLDYKMLDPVYIERLRALGMNMVFFDIPVSTPYADNVILDNTDAIHSLCQYLRENGRSPLAYVSRENTSPTSFFEREIAFSAENPHSVILHIPWFHSGYLAEHMNRFILDTLYPAHRPGSLLCSDGEIGVALKKALQYHEIDDILIASIDDFPEAEELSLTVYRQPYDRFAQQVFDCLATQNASAGWRAGTYRIKGELLIR</sequence>
<dbReference type="InterPro" id="IPR036388">
    <property type="entry name" value="WH-like_DNA-bd_sf"/>
</dbReference>
<dbReference type="STRING" id="626937.HMPREF3293_01222"/>
<dbReference type="SUPFAM" id="SSF53822">
    <property type="entry name" value="Periplasmic binding protein-like I"/>
    <property type="match status" value="1"/>
</dbReference>
<dbReference type="Proteomes" id="UP000070366">
    <property type="component" value="Unassembled WGS sequence"/>
</dbReference>
<dbReference type="PANTHER" id="PTHR44846">
    <property type="entry name" value="MANNOSYL-D-GLYCERATE TRANSPORT/METABOLISM SYSTEM REPRESSOR MNGR-RELATED"/>
    <property type="match status" value="1"/>
</dbReference>
<organism evidence="5 6">
    <name type="scientific">Christensenella minuta</name>
    <dbReference type="NCBI Taxonomy" id="626937"/>
    <lineage>
        <taxon>Bacteria</taxon>
        <taxon>Bacillati</taxon>
        <taxon>Bacillota</taxon>
        <taxon>Clostridia</taxon>
        <taxon>Christensenellales</taxon>
        <taxon>Christensenellaceae</taxon>
        <taxon>Christensenella</taxon>
    </lineage>
</organism>
<evidence type="ECO:0000256" key="1">
    <source>
        <dbReference type="ARBA" id="ARBA00023015"/>
    </source>
</evidence>
<dbReference type="Gene3D" id="1.10.10.10">
    <property type="entry name" value="Winged helix-like DNA-binding domain superfamily/Winged helix DNA-binding domain"/>
    <property type="match status" value="1"/>
</dbReference>
<keyword evidence="2" id="KW-0238">DNA-binding</keyword>
<dbReference type="KEGG" id="cmiu:B1H56_06320"/>
<dbReference type="CDD" id="cd07377">
    <property type="entry name" value="WHTH_GntR"/>
    <property type="match status" value="1"/>
</dbReference>
<evidence type="ECO:0000256" key="3">
    <source>
        <dbReference type="ARBA" id="ARBA00023163"/>
    </source>
</evidence>
<evidence type="ECO:0000313" key="5">
    <source>
        <dbReference type="EMBL" id="KXK65930.1"/>
    </source>
</evidence>
<accession>A0A136Q5K2</accession>
<evidence type="ECO:0000256" key="2">
    <source>
        <dbReference type="ARBA" id="ARBA00023125"/>
    </source>
</evidence>
<gene>
    <name evidence="5" type="ORF">HMPREF3293_01222</name>
</gene>
<dbReference type="OrthoDB" id="9799482at2"/>
<dbReference type="PRINTS" id="PR00035">
    <property type="entry name" value="HTHGNTR"/>
</dbReference>
<dbReference type="InterPro" id="IPR036390">
    <property type="entry name" value="WH_DNA-bd_sf"/>
</dbReference>
<evidence type="ECO:0000313" key="6">
    <source>
        <dbReference type="Proteomes" id="UP000070366"/>
    </source>
</evidence>
<keyword evidence="6" id="KW-1185">Reference proteome</keyword>
<reference evidence="5 6" key="1">
    <citation type="submission" date="2016-02" db="EMBL/GenBank/DDBJ databases">
        <authorList>
            <person name="Wen L."/>
            <person name="He K."/>
            <person name="Yang H."/>
        </authorList>
    </citation>
    <scope>NUCLEOTIDE SEQUENCE [LARGE SCALE GENOMIC DNA]</scope>
    <source>
        <strain evidence="5 6">DSM 22607</strain>
    </source>
</reference>
<dbReference type="Pfam" id="PF00392">
    <property type="entry name" value="GntR"/>
    <property type="match status" value="1"/>
</dbReference>
<dbReference type="SMART" id="SM00345">
    <property type="entry name" value="HTH_GNTR"/>
    <property type="match status" value="1"/>
</dbReference>
<protein>
    <submittedName>
        <fullName evidence="5">Transcriptional regulator, GntR family</fullName>
    </submittedName>
</protein>
<dbReference type="GO" id="GO:0003677">
    <property type="term" value="F:DNA binding"/>
    <property type="evidence" value="ECO:0007669"/>
    <property type="project" value="UniProtKB-KW"/>
</dbReference>
<name>A0A136Q5K2_9FIRM</name>